<accession>A0A543BAM7</accession>
<dbReference type="GO" id="GO:0006352">
    <property type="term" value="P:DNA-templated transcription initiation"/>
    <property type="evidence" value="ECO:0007669"/>
    <property type="project" value="InterPro"/>
</dbReference>
<dbReference type="SUPFAM" id="SSF88946">
    <property type="entry name" value="Sigma2 domain of RNA polymerase sigma factors"/>
    <property type="match status" value="1"/>
</dbReference>
<keyword evidence="4" id="KW-0238">DNA-binding</keyword>
<dbReference type="RefSeq" id="WP_141873646.1">
    <property type="nucleotide sequence ID" value="NZ_VFOX01000002.1"/>
</dbReference>
<keyword evidence="3" id="KW-0731">Sigma factor</keyword>
<dbReference type="OrthoDB" id="3747638at2"/>
<keyword evidence="2" id="KW-0805">Transcription regulation</keyword>
<dbReference type="EMBL" id="VFOX01000002">
    <property type="protein sequence ID" value="TQL81884.1"/>
    <property type="molecule type" value="Genomic_DNA"/>
</dbReference>
<dbReference type="Pfam" id="PF08281">
    <property type="entry name" value="Sigma70_r4_2"/>
    <property type="match status" value="1"/>
</dbReference>
<evidence type="ECO:0000256" key="5">
    <source>
        <dbReference type="ARBA" id="ARBA00023163"/>
    </source>
</evidence>
<evidence type="ECO:0000256" key="2">
    <source>
        <dbReference type="ARBA" id="ARBA00023015"/>
    </source>
</evidence>
<evidence type="ECO:0000256" key="4">
    <source>
        <dbReference type="ARBA" id="ARBA00023125"/>
    </source>
</evidence>
<reference evidence="8 9" key="1">
    <citation type="submission" date="2019-06" db="EMBL/GenBank/DDBJ databases">
        <title>Sequencing the genomes of 1000 actinobacteria strains.</title>
        <authorList>
            <person name="Klenk H.-P."/>
        </authorList>
    </citation>
    <scope>NUCLEOTIDE SEQUENCE [LARGE SCALE GENOMIC DNA]</scope>
    <source>
        <strain evidence="8 9">DSM 20169</strain>
    </source>
</reference>
<dbReference type="PANTHER" id="PTHR43133">
    <property type="entry name" value="RNA POLYMERASE ECF-TYPE SIGMA FACTO"/>
    <property type="match status" value="1"/>
</dbReference>
<keyword evidence="9" id="KW-1185">Reference proteome</keyword>
<dbReference type="PANTHER" id="PTHR43133:SF8">
    <property type="entry name" value="RNA POLYMERASE SIGMA FACTOR HI_1459-RELATED"/>
    <property type="match status" value="1"/>
</dbReference>
<dbReference type="Pfam" id="PF04542">
    <property type="entry name" value="Sigma70_r2"/>
    <property type="match status" value="1"/>
</dbReference>
<dbReference type="SUPFAM" id="SSF88659">
    <property type="entry name" value="Sigma3 and sigma4 domains of RNA polymerase sigma factors"/>
    <property type="match status" value="1"/>
</dbReference>
<evidence type="ECO:0000256" key="3">
    <source>
        <dbReference type="ARBA" id="ARBA00023082"/>
    </source>
</evidence>
<evidence type="ECO:0000256" key="1">
    <source>
        <dbReference type="ARBA" id="ARBA00010641"/>
    </source>
</evidence>
<dbReference type="GO" id="GO:0003677">
    <property type="term" value="F:DNA binding"/>
    <property type="evidence" value="ECO:0007669"/>
    <property type="project" value="UniProtKB-KW"/>
</dbReference>
<keyword evidence="5" id="KW-0804">Transcription</keyword>
<proteinExistence type="inferred from homology"/>
<dbReference type="InterPro" id="IPR013324">
    <property type="entry name" value="RNA_pol_sigma_r3/r4-like"/>
</dbReference>
<dbReference type="Gene3D" id="1.10.1740.10">
    <property type="match status" value="1"/>
</dbReference>
<evidence type="ECO:0000259" key="6">
    <source>
        <dbReference type="Pfam" id="PF04542"/>
    </source>
</evidence>
<sequence length="173" mass="19406">MRSRAAQTDLFDEQIRANEADLLAYFQRRTPNGADAADAFGELLLIAWKQRGKIPSEAIAARMWLFGAARNVLQNQRRSTQRASEAVQRLADTMRVLVPEFSRDEDSVILRAAIQDLPPEDAELMKLVYWDGFRSHEAAAILGLNPSTARSRIAKSLGELRRVFVVDVVGPKQ</sequence>
<dbReference type="InterPro" id="IPR013249">
    <property type="entry name" value="RNA_pol_sigma70_r4_t2"/>
</dbReference>
<comment type="caution">
    <text evidence="8">The sequence shown here is derived from an EMBL/GenBank/DDBJ whole genome shotgun (WGS) entry which is preliminary data.</text>
</comment>
<dbReference type="Proteomes" id="UP000317209">
    <property type="component" value="Unassembled WGS sequence"/>
</dbReference>
<organism evidence="8 9">
    <name type="scientific">Microbacterium saperdae</name>
    <dbReference type="NCBI Taxonomy" id="69368"/>
    <lineage>
        <taxon>Bacteria</taxon>
        <taxon>Bacillati</taxon>
        <taxon>Actinomycetota</taxon>
        <taxon>Actinomycetes</taxon>
        <taxon>Micrococcales</taxon>
        <taxon>Microbacteriaceae</taxon>
        <taxon>Microbacterium</taxon>
    </lineage>
</organism>
<protein>
    <submittedName>
        <fullName evidence="8">RNA polymerase sigma-70 factor (ECF subfamily)</fullName>
    </submittedName>
</protein>
<comment type="similarity">
    <text evidence="1">Belongs to the sigma-70 factor family. ECF subfamily.</text>
</comment>
<feature type="domain" description="RNA polymerase sigma factor 70 region 4 type 2" evidence="7">
    <location>
        <begin position="109"/>
        <end position="157"/>
    </location>
</feature>
<evidence type="ECO:0000313" key="9">
    <source>
        <dbReference type="Proteomes" id="UP000317209"/>
    </source>
</evidence>
<dbReference type="InterPro" id="IPR039425">
    <property type="entry name" value="RNA_pol_sigma-70-like"/>
</dbReference>
<evidence type="ECO:0000313" key="8">
    <source>
        <dbReference type="EMBL" id="TQL81884.1"/>
    </source>
</evidence>
<evidence type="ECO:0000259" key="7">
    <source>
        <dbReference type="Pfam" id="PF08281"/>
    </source>
</evidence>
<dbReference type="InterPro" id="IPR036388">
    <property type="entry name" value="WH-like_DNA-bd_sf"/>
</dbReference>
<dbReference type="GO" id="GO:0016987">
    <property type="term" value="F:sigma factor activity"/>
    <property type="evidence" value="ECO:0007669"/>
    <property type="project" value="UniProtKB-KW"/>
</dbReference>
<dbReference type="InterPro" id="IPR013325">
    <property type="entry name" value="RNA_pol_sigma_r2"/>
</dbReference>
<dbReference type="InterPro" id="IPR014284">
    <property type="entry name" value="RNA_pol_sigma-70_dom"/>
</dbReference>
<feature type="domain" description="RNA polymerase sigma-70 region 2" evidence="6">
    <location>
        <begin position="15"/>
        <end position="82"/>
    </location>
</feature>
<name>A0A543BAM7_9MICO</name>
<dbReference type="AlphaFoldDB" id="A0A543BAM7"/>
<dbReference type="Gene3D" id="1.10.10.10">
    <property type="entry name" value="Winged helix-like DNA-binding domain superfamily/Winged helix DNA-binding domain"/>
    <property type="match status" value="1"/>
</dbReference>
<dbReference type="InterPro" id="IPR007627">
    <property type="entry name" value="RNA_pol_sigma70_r2"/>
</dbReference>
<gene>
    <name evidence="8" type="ORF">FB560_3365</name>
</gene>
<dbReference type="NCBIfam" id="TIGR02937">
    <property type="entry name" value="sigma70-ECF"/>
    <property type="match status" value="1"/>
</dbReference>